<reference evidence="4" key="1">
    <citation type="submission" date="2020-03" db="EMBL/GenBank/DDBJ databases">
        <title>Complete genome sequence of sulfur-oxidizing bacterium skT11.</title>
        <authorList>
            <person name="Kanda M."/>
            <person name="Kojima H."/>
            <person name="Fukui M."/>
        </authorList>
    </citation>
    <scope>NUCLEOTIDE SEQUENCE [LARGE SCALE GENOMIC DNA]</scope>
    <source>
        <strain evidence="4">skT11</strain>
    </source>
</reference>
<dbReference type="PANTHER" id="PTHR46268:SF6">
    <property type="entry name" value="UNIVERSAL STRESS PROTEIN UP12"/>
    <property type="match status" value="1"/>
</dbReference>
<dbReference type="InterPro" id="IPR006016">
    <property type="entry name" value="UspA"/>
</dbReference>
<dbReference type="Pfam" id="PF00582">
    <property type="entry name" value="Usp"/>
    <property type="match status" value="1"/>
</dbReference>
<keyword evidence="4" id="KW-1185">Reference proteome</keyword>
<dbReference type="InterPro" id="IPR006015">
    <property type="entry name" value="Universal_stress_UspA"/>
</dbReference>
<dbReference type="EMBL" id="AP022853">
    <property type="protein sequence ID" value="BCB27424.1"/>
    <property type="molecule type" value="Genomic_DNA"/>
</dbReference>
<protein>
    <recommendedName>
        <fullName evidence="2">UspA domain-containing protein</fullName>
    </recommendedName>
</protein>
<dbReference type="Proteomes" id="UP000502260">
    <property type="component" value="Chromosome"/>
</dbReference>
<dbReference type="AlphaFoldDB" id="A0A6F8VCM6"/>
<proteinExistence type="inferred from homology"/>
<evidence type="ECO:0000259" key="2">
    <source>
        <dbReference type="Pfam" id="PF00582"/>
    </source>
</evidence>
<gene>
    <name evidence="3" type="ORF">SKTS_23100</name>
</gene>
<dbReference type="SUPFAM" id="SSF52402">
    <property type="entry name" value="Adenine nucleotide alpha hydrolases-like"/>
    <property type="match status" value="1"/>
</dbReference>
<dbReference type="KEGG" id="slac:SKTS_23100"/>
<dbReference type="PANTHER" id="PTHR46268">
    <property type="entry name" value="STRESS RESPONSE PROTEIN NHAX"/>
    <property type="match status" value="1"/>
</dbReference>
<evidence type="ECO:0000313" key="4">
    <source>
        <dbReference type="Proteomes" id="UP000502260"/>
    </source>
</evidence>
<sequence length="166" mass="17828">MKSLFKGQRPTLAVRTKATEAYQQVLVPTNFSPSSHQALLMALKVAPKAAISLLHVCEMPSPENMRTAGIDESSIQAYRTKTLDDAQATMSGIIADCGVERDDVEIVVEFGYPPAVIKEKAQSFGADLLVIGKGGKAGHQEVLLSSVAKHVMYETEGDILLVDAGR</sequence>
<comment type="similarity">
    <text evidence="1">Belongs to the universal stress protein A family.</text>
</comment>
<dbReference type="Gene3D" id="3.40.50.12370">
    <property type="match status" value="1"/>
</dbReference>
<dbReference type="CDD" id="cd00293">
    <property type="entry name" value="USP-like"/>
    <property type="match status" value="1"/>
</dbReference>
<name>A0A6F8VCM6_9PROT</name>
<evidence type="ECO:0000313" key="3">
    <source>
        <dbReference type="EMBL" id="BCB27424.1"/>
    </source>
</evidence>
<organism evidence="3 4">
    <name type="scientific">Sulfurimicrobium lacus</name>
    <dbReference type="NCBI Taxonomy" id="2715678"/>
    <lineage>
        <taxon>Bacteria</taxon>
        <taxon>Pseudomonadati</taxon>
        <taxon>Pseudomonadota</taxon>
        <taxon>Betaproteobacteria</taxon>
        <taxon>Nitrosomonadales</taxon>
        <taxon>Sulfuricellaceae</taxon>
        <taxon>Sulfurimicrobium</taxon>
    </lineage>
</organism>
<feature type="domain" description="UspA" evidence="2">
    <location>
        <begin position="22"/>
        <end position="162"/>
    </location>
</feature>
<evidence type="ECO:0000256" key="1">
    <source>
        <dbReference type="ARBA" id="ARBA00008791"/>
    </source>
</evidence>
<dbReference type="PRINTS" id="PR01438">
    <property type="entry name" value="UNVRSLSTRESS"/>
</dbReference>
<accession>A0A6F8VCM6</accession>